<evidence type="ECO:0000313" key="2">
    <source>
        <dbReference type="EMBL" id="PIK60667.1"/>
    </source>
</evidence>
<organism evidence="2 3">
    <name type="scientific">Stichopus japonicus</name>
    <name type="common">Sea cucumber</name>
    <dbReference type="NCBI Taxonomy" id="307972"/>
    <lineage>
        <taxon>Eukaryota</taxon>
        <taxon>Metazoa</taxon>
        <taxon>Echinodermata</taxon>
        <taxon>Eleutherozoa</taxon>
        <taxon>Echinozoa</taxon>
        <taxon>Holothuroidea</taxon>
        <taxon>Aspidochirotacea</taxon>
        <taxon>Aspidochirotida</taxon>
        <taxon>Stichopodidae</taxon>
        <taxon>Apostichopus</taxon>
    </lineage>
</organism>
<proteinExistence type="predicted"/>
<evidence type="ECO:0000256" key="1">
    <source>
        <dbReference type="SAM" id="MobiDB-lite"/>
    </source>
</evidence>
<dbReference type="Proteomes" id="UP000230750">
    <property type="component" value="Unassembled WGS sequence"/>
</dbReference>
<sequence>MANASLVPHKEDTLSYCGSVSKKEELPTCPTTKRTHQIRGPWGEDGSRPAFIAKEPGLTFLPGDIFIRRLKPCHQWQDNGAQSGFEVVFKQDREVKTKHFPFILHDHLHMAPGYPVQMASGDNSPFTTGAAGQEPRHQRDLSLHSPLCRIPIEDILRRQGGKHQLRSSPAI</sequence>
<accession>A0A2G8LK81</accession>
<evidence type="ECO:0000313" key="3">
    <source>
        <dbReference type="Proteomes" id="UP000230750"/>
    </source>
</evidence>
<keyword evidence="3" id="KW-1185">Reference proteome</keyword>
<protein>
    <submittedName>
        <fullName evidence="2">Uncharacterized protein</fullName>
    </submittedName>
</protein>
<feature type="region of interest" description="Disordered" evidence="1">
    <location>
        <begin position="119"/>
        <end position="143"/>
    </location>
</feature>
<gene>
    <name evidence="2" type="ORF">BSL78_02359</name>
</gene>
<comment type="caution">
    <text evidence="2">The sequence shown here is derived from an EMBL/GenBank/DDBJ whole genome shotgun (WGS) entry which is preliminary data.</text>
</comment>
<dbReference type="EMBL" id="MRZV01000050">
    <property type="protein sequence ID" value="PIK60667.1"/>
    <property type="molecule type" value="Genomic_DNA"/>
</dbReference>
<reference evidence="2 3" key="1">
    <citation type="journal article" date="2017" name="PLoS Biol.">
        <title>The sea cucumber genome provides insights into morphological evolution and visceral regeneration.</title>
        <authorList>
            <person name="Zhang X."/>
            <person name="Sun L."/>
            <person name="Yuan J."/>
            <person name="Sun Y."/>
            <person name="Gao Y."/>
            <person name="Zhang L."/>
            <person name="Li S."/>
            <person name="Dai H."/>
            <person name="Hamel J.F."/>
            <person name="Liu C."/>
            <person name="Yu Y."/>
            <person name="Liu S."/>
            <person name="Lin W."/>
            <person name="Guo K."/>
            <person name="Jin S."/>
            <person name="Xu P."/>
            <person name="Storey K.B."/>
            <person name="Huan P."/>
            <person name="Zhang T."/>
            <person name="Zhou Y."/>
            <person name="Zhang J."/>
            <person name="Lin C."/>
            <person name="Li X."/>
            <person name="Xing L."/>
            <person name="Huo D."/>
            <person name="Sun M."/>
            <person name="Wang L."/>
            <person name="Mercier A."/>
            <person name="Li F."/>
            <person name="Yang H."/>
            <person name="Xiang J."/>
        </authorList>
    </citation>
    <scope>NUCLEOTIDE SEQUENCE [LARGE SCALE GENOMIC DNA]</scope>
    <source>
        <strain evidence="2">Shaxun</strain>
        <tissue evidence="2">Muscle</tissue>
    </source>
</reference>
<dbReference type="AlphaFoldDB" id="A0A2G8LK81"/>
<name>A0A2G8LK81_STIJA</name>